<evidence type="ECO:0000256" key="1">
    <source>
        <dbReference type="SAM" id="MobiDB-lite"/>
    </source>
</evidence>
<dbReference type="PANTHER" id="PTHR36810">
    <property type="entry name" value="BNACNNG47150D PROTEIN"/>
    <property type="match status" value="1"/>
</dbReference>
<feature type="compositionally biased region" description="Basic and acidic residues" evidence="1">
    <location>
        <begin position="292"/>
        <end position="303"/>
    </location>
</feature>
<keyword evidence="2" id="KW-1133">Transmembrane helix</keyword>
<feature type="compositionally biased region" description="Basic and acidic residues" evidence="1">
    <location>
        <begin position="434"/>
        <end position="471"/>
    </location>
</feature>
<feature type="transmembrane region" description="Helical" evidence="2">
    <location>
        <begin position="716"/>
        <end position="734"/>
    </location>
</feature>
<keyword evidence="2" id="KW-0812">Transmembrane</keyword>
<organism evidence="3 4">
    <name type="scientific">Carnegiea gigantea</name>
    <dbReference type="NCBI Taxonomy" id="171969"/>
    <lineage>
        <taxon>Eukaryota</taxon>
        <taxon>Viridiplantae</taxon>
        <taxon>Streptophyta</taxon>
        <taxon>Embryophyta</taxon>
        <taxon>Tracheophyta</taxon>
        <taxon>Spermatophyta</taxon>
        <taxon>Magnoliopsida</taxon>
        <taxon>eudicotyledons</taxon>
        <taxon>Gunneridae</taxon>
        <taxon>Pentapetalae</taxon>
        <taxon>Caryophyllales</taxon>
        <taxon>Cactineae</taxon>
        <taxon>Cactaceae</taxon>
        <taxon>Cactoideae</taxon>
        <taxon>Echinocereeae</taxon>
        <taxon>Carnegiea</taxon>
    </lineage>
</organism>
<feature type="compositionally biased region" description="Basic and acidic residues" evidence="1">
    <location>
        <begin position="311"/>
        <end position="330"/>
    </location>
</feature>
<dbReference type="EMBL" id="JAKOGI010000006">
    <property type="protein sequence ID" value="KAJ8452125.1"/>
    <property type="molecule type" value="Genomic_DNA"/>
</dbReference>
<dbReference type="OrthoDB" id="1742962at2759"/>
<dbReference type="AlphaFoldDB" id="A0A9Q1KZX2"/>
<feature type="region of interest" description="Disordered" evidence="1">
    <location>
        <begin position="686"/>
        <end position="714"/>
    </location>
</feature>
<sequence>MPGTIQVSILELVEIPAMQSSSIGIKASFRDNLNVSIRDSEGTEIAHTAVEIRSIVEKGIWDDLFSLKGGGHVRMRLQFVLTEDELKRIRSMREYATRKKQEDIHRRRHSSADLATASGGSSSSSQDSLKSAARAEKRYANPADNQICKISVGSVNVLSKDHRSQMRETTPAFPTSKSAGALDELLVDRPTKKLIELQDQEKQSPLDKTPSNVRKMVLAFETNAVKEVSPGISKTRSVPRISTIAMVEAPVRVPSVKRTVGANAKPAPMSEGTEKEPGENQDYGPSNYEEQSVEKPEQPKDLKPQNIDDVSSEKDRPKVQPPREEQKEDLEVQSIDDMSTKNDIPKMQPTTKGQKEEKQHLELQNVKCMSSKMDITKIEPIREEQEDEKKDLDLKVQNINYMPSKKDALKMQLSKEEQKEEKDLKLQNINYISSKKDMPKMQTSREEQKEEKKDMPKMQPTKEEQKEEKTYLKPQKIGYLSSKQDIPIVQPAREEQQEEKRDKLQNIDYMSSKKDLPKMQPIREEVKEDKKDLKLLNFDCMSTTKDIRKIQPTREEQKEEENSPKKLHLLSAAESRLCCGGLVRAFPSGNQSSTDISTELQRSLCRKPFVIKKNWRSKHWKSLQRKVKSNMTYWNVSYASNSVIKNTALNKGASATKTAVCRLTLVLQWLVSSCLNDLQLTDSDLAPNINEKTSGQRRSLDSGSSSSNNGNSRRPIGQAVKIAIMVGFGILIFLNRQRR</sequence>
<feature type="compositionally biased region" description="Basic and acidic residues" evidence="1">
    <location>
        <begin position="405"/>
        <end position="425"/>
    </location>
</feature>
<feature type="compositionally biased region" description="Low complexity" evidence="1">
    <location>
        <begin position="701"/>
        <end position="714"/>
    </location>
</feature>
<feature type="region of interest" description="Disordered" evidence="1">
    <location>
        <begin position="405"/>
        <end position="477"/>
    </location>
</feature>
<dbReference type="PANTHER" id="PTHR36810:SF1">
    <property type="entry name" value="OS05G0232200 PROTEIN"/>
    <property type="match status" value="1"/>
</dbReference>
<keyword evidence="4" id="KW-1185">Reference proteome</keyword>
<feature type="compositionally biased region" description="Low complexity" evidence="1">
    <location>
        <begin position="112"/>
        <end position="132"/>
    </location>
</feature>
<evidence type="ECO:0000256" key="2">
    <source>
        <dbReference type="SAM" id="Phobius"/>
    </source>
</evidence>
<evidence type="ECO:0000313" key="3">
    <source>
        <dbReference type="EMBL" id="KAJ8452125.1"/>
    </source>
</evidence>
<reference evidence="3" key="1">
    <citation type="submission" date="2022-04" db="EMBL/GenBank/DDBJ databases">
        <title>Carnegiea gigantea Genome sequencing and assembly v2.</title>
        <authorList>
            <person name="Copetti D."/>
            <person name="Sanderson M.J."/>
            <person name="Burquez A."/>
            <person name="Wojciechowski M.F."/>
        </authorList>
    </citation>
    <scope>NUCLEOTIDE SEQUENCE</scope>
    <source>
        <strain evidence="3">SGP5-SGP5p</strain>
        <tissue evidence="3">Aerial part</tissue>
    </source>
</reference>
<proteinExistence type="predicted"/>
<dbReference type="Proteomes" id="UP001153076">
    <property type="component" value="Unassembled WGS sequence"/>
</dbReference>
<comment type="caution">
    <text evidence="3">The sequence shown here is derived from an EMBL/GenBank/DDBJ whole genome shotgun (WGS) entry which is preliminary data.</text>
</comment>
<name>A0A9Q1KZX2_9CARY</name>
<evidence type="ECO:0000313" key="4">
    <source>
        <dbReference type="Proteomes" id="UP001153076"/>
    </source>
</evidence>
<feature type="region of interest" description="Disordered" evidence="1">
    <location>
        <begin position="259"/>
        <end position="368"/>
    </location>
</feature>
<accession>A0A9Q1KZX2</accession>
<feature type="region of interest" description="Disordered" evidence="1">
    <location>
        <begin position="97"/>
        <end position="137"/>
    </location>
</feature>
<keyword evidence="2" id="KW-0472">Membrane</keyword>
<protein>
    <submittedName>
        <fullName evidence="3">Uncharacterized protein</fullName>
    </submittedName>
</protein>
<gene>
    <name evidence="3" type="ORF">Cgig2_016706</name>
</gene>